<dbReference type="GO" id="GO:0070301">
    <property type="term" value="P:cellular response to hydrogen peroxide"/>
    <property type="evidence" value="ECO:0007669"/>
    <property type="project" value="TreeGrafter"/>
</dbReference>
<dbReference type="OrthoDB" id="9759743at2"/>
<dbReference type="PRINTS" id="PR00458">
    <property type="entry name" value="PEROXIDASE"/>
</dbReference>
<dbReference type="AlphaFoldDB" id="A0A517N995"/>
<evidence type="ECO:0000313" key="16">
    <source>
        <dbReference type="Proteomes" id="UP000318538"/>
    </source>
</evidence>
<dbReference type="FunFam" id="1.10.420.10:FF:000004">
    <property type="entry name" value="Catalase-peroxidase"/>
    <property type="match status" value="1"/>
</dbReference>
<keyword evidence="12 13" id="KW-0732">Signal</keyword>
<evidence type="ECO:0000256" key="13">
    <source>
        <dbReference type="RuleBase" id="RU003451"/>
    </source>
</evidence>
<feature type="active site" description="Proton acceptor" evidence="12">
    <location>
        <position position="139"/>
    </location>
</feature>
<organism evidence="15 16">
    <name type="scientific">Rubripirellula lacrimiformis</name>
    <dbReference type="NCBI Taxonomy" id="1930273"/>
    <lineage>
        <taxon>Bacteria</taxon>
        <taxon>Pseudomonadati</taxon>
        <taxon>Planctomycetota</taxon>
        <taxon>Planctomycetia</taxon>
        <taxon>Pirellulales</taxon>
        <taxon>Pirellulaceae</taxon>
        <taxon>Rubripirellula</taxon>
    </lineage>
</organism>
<dbReference type="InterPro" id="IPR010255">
    <property type="entry name" value="Haem_peroxidase_sf"/>
</dbReference>
<evidence type="ECO:0000256" key="4">
    <source>
        <dbReference type="ARBA" id="ARBA00023002"/>
    </source>
</evidence>
<comment type="function">
    <text evidence="12">Bifunctional enzyme with both catalase and broad-spectrum peroxidase activity.</text>
</comment>
<evidence type="ECO:0000256" key="9">
    <source>
        <dbReference type="ARBA" id="ARBA00060838"/>
    </source>
</evidence>
<dbReference type="SUPFAM" id="SSF48113">
    <property type="entry name" value="Heme-dependent peroxidases"/>
    <property type="match status" value="2"/>
</dbReference>
<comment type="catalytic activity">
    <reaction evidence="7 12 13">
        <text>2 H2O2 = O2 + 2 H2O</text>
        <dbReference type="Rhea" id="RHEA:20309"/>
        <dbReference type="ChEBI" id="CHEBI:15377"/>
        <dbReference type="ChEBI" id="CHEBI:15379"/>
        <dbReference type="ChEBI" id="CHEBI:16240"/>
        <dbReference type="EC" id="1.11.1.21"/>
    </reaction>
</comment>
<dbReference type="NCBIfam" id="NF011635">
    <property type="entry name" value="PRK15061.1"/>
    <property type="match status" value="1"/>
</dbReference>
<evidence type="ECO:0000256" key="8">
    <source>
        <dbReference type="ARBA" id="ARBA00051651"/>
    </source>
</evidence>
<evidence type="ECO:0000256" key="6">
    <source>
        <dbReference type="ARBA" id="ARBA00023324"/>
    </source>
</evidence>
<keyword evidence="6 12" id="KW-0376">Hydrogen peroxide</keyword>
<dbReference type="Gene3D" id="1.10.520.10">
    <property type="match status" value="2"/>
</dbReference>
<dbReference type="PANTHER" id="PTHR30555:SF0">
    <property type="entry name" value="CATALASE-PEROXIDASE"/>
    <property type="match status" value="1"/>
</dbReference>
<keyword evidence="2 12" id="KW-0349">Heme</keyword>
<dbReference type="HAMAP" id="MF_01961">
    <property type="entry name" value="Catal_peroxid"/>
    <property type="match status" value="1"/>
</dbReference>
<comment type="caution">
    <text evidence="12">Lacks conserved residue(s) required for the propagation of feature annotation.</text>
</comment>
<dbReference type="FunFam" id="1.10.520.10:FF:000002">
    <property type="entry name" value="Catalase-peroxidase"/>
    <property type="match status" value="1"/>
</dbReference>
<evidence type="ECO:0000313" key="15">
    <source>
        <dbReference type="EMBL" id="QDT03709.1"/>
    </source>
</evidence>
<evidence type="ECO:0000256" key="3">
    <source>
        <dbReference type="ARBA" id="ARBA00022723"/>
    </source>
</evidence>
<dbReference type="EMBL" id="CP036525">
    <property type="protein sequence ID" value="QDT03709.1"/>
    <property type="molecule type" value="Genomic_DNA"/>
</dbReference>
<comment type="similarity">
    <text evidence="9 12 13">Belongs to the peroxidase family. Peroxidase/catalase subfamily.</text>
</comment>
<feature type="domain" description="Plant heme peroxidase family profile" evidence="14">
    <location>
        <begin position="172"/>
        <end position="466"/>
    </location>
</feature>
<dbReference type="InterPro" id="IPR000763">
    <property type="entry name" value="Catalase_peroxidase"/>
</dbReference>
<dbReference type="PROSITE" id="PS00436">
    <property type="entry name" value="PEROXIDASE_2"/>
    <property type="match status" value="1"/>
</dbReference>
<feature type="signal peptide" evidence="12 13">
    <location>
        <begin position="1"/>
        <end position="25"/>
    </location>
</feature>
<dbReference type="InterPro" id="IPR002016">
    <property type="entry name" value="Haem_peroxidase"/>
</dbReference>
<evidence type="ECO:0000256" key="11">
    <source>
        <dbReference type="ARBA" id="ARBA00074141"/>
    </source>
</evidence>
<evidence type="ECO:0000256" key="5">
    <source>
        <dbReference type="ARBA" id="ARBA00023004"/>
    </source>
</evidence>
<dbReference type="PRINTS" id="PR00460">
    <property type="entry name" value="BPEROXIDASE"/>
</dbReference>
<dbReference type="PANTHER" id="PTHR30555">
    <property type="entry name" value="HYDROPEROXIDASE I, BIFUNCTIONAL CATALASE-PEROXIDASE"/>
    <property type="match status" value="1"/>
</dbReference>
<feature type="cross-link" description="Tryptophyl-tyrosyl-methioninium (Tyr-Met) (with Trp-138)" evidence="12">
    <location>
        <begin position="261"/>
        <end position="287"/>
    </location>
</feature>
<dbReference type="GO" id="GO:0005829">
    <property type="term" value="C:cytosol"/>
    <property type="evidence" value="ECO:0007669"/>
    <property type="project" value="UniProtKB-ARBA"/>
</dbReference>
<evidence type="ECO:0000256" key="1">
    <source>
        <dbReference type="ARBA" id="ARBA00022559"/>
    </source>
</evidence>
<protein>
    <recommendedName>
        <fullName evidence="11 12">Catalase-peroxidase</fullName>
        <shortName evidence="12">CP</shortName>
        <ecNumber evidence="10 12">1.11.1.21</ecNumber>
    </recommendedName>
    <alternativeName>
        <fullName evidence="12">Peroxidase/catalase</fullName>
    </alternativeName>
</protein>
<feature type="binding site" description="axial binding residue" evidence="12">
    <location>
        <position position="302"/>
    </location>
    <ligand>
        <name>heme b</name>
        <dbReference type="ChEBI" id="CHEBI:60344"/>
    </ligand>
    <ligandPart>
        <name>Fe</name>
        <dbReference type="ChEBI" id="CHEBI:18248"/>
    </ligandPart>
</feature>
<dbReference type="GO" id="GO:0004096">
    <property type="term" value="F:catalase activity"/>
    <property type="evidence" value="ECO:0007669"/>
    <property type="project" value="UniProtKB-UniRule"/>
</dbReference>
<feature type="site" description="Transition state stabilizer" evidence="12">
    <location>
        <position position="135"/>
    </location>
</feature>
<evidence type="ECO:0000259" key="14">
    <source>
        <dbReference type="PROSITE" id="PS50873"/>
    </source>
</evidence>
<keyword evidence="1 12" id="KW-0575">Peroxidase</keyword>
<keyword evidence="5 12" id="KW-0408">Iron</keyword>
<sequence precursor="true">MNSTTRLARATTGIAVLCIASTALAQNSQSPRGNEDAKMEATGQCPVMGNVAPAMARQTAAGAMSNGDWWPEQLNLRILHQNSAKGNPLGAGFDYAQEFQKLDLAALKKDLESLMTTSQDWWPADYGHYGPLFIRMAWHSAGTYRVTDGRGGAGYGTQRFAPLNSWPDNANLDKARRLLWPIKQKYGNKISWADLMVLTGNVALESMGFETFGFAGGRADVWEPQEDINWGPESTWLGDKRYTGDRELENPLAAVQMGLIYVNPEGPNGKPSALEAAKDIRETFGRMAMNDEETVALIAGGHTFGKSHGAASAENVGPEPEAAGIEAQGLGWINKYGKGNAGDTITSGLEGAWSTTPTEWSNHFFDNLFAYDWDLVKSPAGAWQWTPTDPAAQGTVPDAHDESKSHAPMMFTTDLALRMDPIYGKISKRFHENPQDFQVAFAKAWYKLTHRDMGPVTRCLGPDVAEPQLWQDPVPAVDHEWIGDQDIVGLKRQLLASGISISSLVETAWASASTFRGSDKRGGANGARIRLAPQKDWAVNQPEELAKVLAKLEAIQTKFNDSQAGGKKVSMADLIVLGGCAAVEQAAKNAGHDVQVPFVPGRTDATPEMTDVESFAALEPKLDGFRNFFAHQLDRPAPESLVDRASLLTLTAPEMTVLVGGMRVLNTNAGSGPLADLGVLTEQPQTLTNDFFVNLLDMSTQWQKSPVCEHFFEGRDRKTGQVKWTATSVDLVFGSNSQLRAIAEVYASKDSQQKFINDFVAAWNKVMNLDRFDLDPAVRNGAKLVVLR</sequence>
<keyword evidence="3 12" id="KW-0479">Metal-binding</keyword>
<reference evidence="15 16" key="1">
    <citation type="submission" date="2019-02" db="EMBL/GenBank/DDBJ databases">
        <title>Deep-cultivation of Planctomycetes and their phenomic and genomic characterization uncovers novel biology.</title>
        <authorList>
            <person name="Wiegand S."/>
            <person name="Jogler M."/>
            <person name="Boedeker C."/>
            <person name="Pinto D."/>
            <person name="Vollmers J."/>
            <person name="Rivas-Marin E."/>
            <person name="Kohn T."/>
            <person name="Peeters S.H."/>
            <person name="Heuer A."/>
            <person name="Rast P."/>
            <person name="Oberbeckmann S."/>
            <person name="Bunk B."/>
            <person name="Jeske O."/>
            <person name="Meyerdierks A."/>
            <person name="Storesund J.E."/>
            <person name="Kallscheuer N."/>
            <person name="Luecker S."/>
            <person name="Lage O.M."/>
            <person name="Pohl T."/>
            <person name="Merkel B.J."/>
            <person name="Hornburger P."/>
            <person name="Mueller R.-W."/>
            <person name="Bruemmer F."/>
            <person name="Labrenz M."/>
            <person name="Spormann A.M."/>
            <person name="Op den Camp H."/>
            <person name="Overmann J."/>
            <person name="Amann R."/>
            <person name="Jetten M.S.M."/>
            <person name="Mascher T."/>
            <person name="Medema M.H."/>
            <person name="Devos D.P."/>
            <person name="Kaster A.-K."/>
            <person name="Ovreas L."/>
            <person name="Rohde M."/>
            <person name="Galperin M.Y."/>
            <person name="Jogler C."/>
        </authorList>
    </citation>
    <scope>NUCLEOTIDE SEQUENCE [LARGE SCALE GENOMIC DNA]</scope>
    <source>
        <strain evidence="15 16">K22_7</strain>
    </source>
</reference>
<dbReference type="CDD" id="cd00649">
    <property type="entry name" value="catalase_peroxidase_1"/>
    <property type="match status" value="1"/>
</dbReference>
<dbReference type="CDD" id="cd08200">
    <property type="entry name" value="catalase_peroxidase_2"/>
    <property type="match status" value="1"/>
</dbReference>
<comment type="cofactor">
    <cofactor evidence="12">
        <name>heme b</name>
        <dbReference type="ChEBI" id="CHEBI:60344"/>
    </cofactor>
    <text evidence="12">Binds 1 heme b (iron(II)-protoporphyrin IX) group per dimer.</text>
</comment>
<accession>A0A517N995</accession>
<name>A0A517N995_9BACT</name>
<dbReference type="Pfam" id="PF00141">
    <property type="entry name" value="peroxidase"/>
    <property type="match status" value="2"/>
</dbReference>
<evidence type="ECO:0000256" key="2">
    <source>
        <dbReference type="ARBA" id="ARBA00022617"/>
    </source>
</evidence>
<dbReference type="RefSeq" id="WP_145169333.1">
    <property type="nucleotide sequence ID" value="NZ_CP036525.1"/>
</dbReference>
<dbReference type="GO" id="GO:0020037">
    <property type="term" value="F:heme binding"/>
    <property type="evidence" value="ECO:0007669"/>
    <property type="project" value="InterPro"/>
</dbReference>
<dbReference type="PROSITE" id="PS50873">
    <property type="entry name" value="PEROXIDASE_4"/>
    <property type="match status" value="1"/>
</dbReference>
<feature type="chain" id="PRO_5022248248" description="Catalase-peroxidase" evidence="12 13">
    <location>
        <begin position="26"/>
        <end position="788"/>
    </location>
</feature>
<dbReference type="FunFam" id="1.10.420.10:FF:000002">
    <property type="entry name" value="Catalase-peroxidase"/>
    <property type="match status" value="1"/>
</dbReference>
<proteinExistence type="inferred from homology"/>
<dbReference type="EC" id="1.11.1.21" evidence="10 12"/>
<dbReference type="Gene3D" id="1.10.420.10">
    <property type="entry name" value="Peroxidase, domain 2"/>
    <property type="match status" value="2"/>
</dbReference>
<evidence type="ECO:0000256" key="7">
    <source>
        <dbReference type="ARBA" id="ARBA00049145"/>
    </source>
</evidence>
<dbReference type="KEGG" id="rlc:K227x_20930"/>
<gene>
    <name evidence="12 15" type="primary">katG</name>
    <name evidence="15" type="ORF">K227x_20930</name>
</gene>
<evidence type="ECO:0000256" key="10">
    <source>
        <dbReference type="ARBA" id="ARBA00067012"/>
    </source>
</evidence>
<dbReference type="PROSITE" id="PS00435">
    <property type="entry name" value="PEROXIDASE_1"/>
    <property type="match status" value="1"/>
</dbReference>
<dbReference type="Proteomes" id="UP000318538">
    <property type="component" value="Chromosome"/>
</dbReference>
<comment type="catalytic activity">
    <reaction evidence="8 12 13">
        <text>H2O2 + AH2 = A + 2 H2O</text>
        <dbReference type="Rhea" id="RHEA:30275"/>
        <dbReference type="ChEBI" id="CHEBI:13193"/>
        <dbReference type="ChEBI" id="CHEBI:15377"/>
        <dbReference type="ChEBI" id="CHEBI:16240"/>
        <dbReference type="ChEBI" id="CHEBI:17499"/>
        <dbReference type="EC" id="1.11.1.21"/>
    </reaction>
</comment>
<comment type="subunit">
    <text evidence="12">Homodimer or homotetramer.</text>
</comment>
<dbReference type="InterPro" id="IPR019793">
    <property type="entry name" value="Peroxidases_heam-ligand_BS"/>
</dbReference>
<dbReference type="GO" id="GO:0042744">
    <property type="term" value="P:hydrogen peroxide catabolic process"/>
    <property type="evidence" value="ECO:0007669"/>
    <property type="project" value="UniProtKB-KW"/>
</dbReference>
<dbReference type="GO" id="GO:0046872">
    <property type="term" value="F:metal ion binding"/>
    <property type="evidence" value="ECO:0007669"/>
    <property type="project" value="UniProtKB-KW"/>
</dbReference>
<comment type="PTM">
    <text evidence="12">Formation of the three residue Trp-Tyr-Met cross-link is important for the catalase, but not the peroxidase activity of the enzyme.</text>
</comment>
<dbReference type="NCBIfam" id="TIGR00198">
    <property type="entry name" value="cat_per_HPI"/>
    <property type="match status" value="1"/>
</dbReference>
<keyword evidence="4 12" id="KW-0560">Oxidoreductase</keyword>
<evidence type="ECO:0000256" key="12">
    <source>
        <dbReference type="HAMAP-Rule" id="MF_01961"/>
    </source>
</evidence>
<keyword evidence="16" id="KW-1185">Reference proteome</keyword>
<dbReference type="InterPro" id="IPR019794">
    <property type="entry name" value="Peroxidases_AS"/>
</dbReference>